<evidence type="ECO:0000313" key="2">
    <source>
        <dbReference type="Proteomes" id="UP000199354"/>
    </source>
</evidence>
<dbReference type="Proteomes" id="UP000199354">
    <property type="component" value="Unassembled WGS sequence"/>
</dbReference>
<organism evidence="1 2">
    <name type="scientific">Flavobacterium caeni</name>
    <dbReference type="NCBI Taxonomy" id="490189"/>
    <lineage>
        <taxon>Bacteria</taxon>
        <taxon>Pseudomonadati</taxon>
        <taxon>Bacteroidota</taxon>
        <taxon>Flavobacteriia</taxon>
        <taxon>Flavobacteriales</taxon>
        <taxon>Flavobacteriaceae</taxon>
        <taxon>Flavobacterium</taxon>
    </lineage>
</organism>
<name>A0A1G5GGQ2_9FLAO</name>
<proteinExistence type="predicted"/>
<dbReference type="AlphaFoldDB" id="A0A1G5GGQ2"/>
<protein>
    <submittedName>
        <fullName evidence="1">Uncharacterized protein</fullName>
    </submittedName>
</protein>
<accession>A0A1G5GGQ2</accession>
<dbReference type="EMBL" id="FMVF01000006">
    <property type="protein sequence ID" value="SCY50674.1"/>
    <property type="molecule type" value="Genomic_DNA"/>
</dbReference>
<evidence type="ECO:0000313" key="1">
    <source>
        <dbReference type="EMBL" id="SCY50674.1"/>
    </source>
</evidence>
<gene>
    <name evidence="1" type="ORF">SAMN02927903_01572</name>
</gene>
<keyword evidence="2" id="KW-1185">Reference proteome</keyword>
<reference evidence="1 2" key="1">
    <citation type="submission" date="2016-10" db="EMBL/GenBank/DDBJ databases">
        <authorList>
            <person name="de Groot N.N."/>
        </authorList>
    </citation>
    <scope>NUCLEOTIDE SEQUENCE [LARGE SCALE GENOMIC DNA]</scope>
    <source>
        <strain evidence="1 2">CGMCC 1.7031</strain>
    </source>
</reference>
<sequence>MTFLPGAAFTLEALRKSSEASVKKEILSERSEFISFSLQAGFLAEKVCRYAFLLLLRRGKSRPAAAKTSIKFPSSIPTKNCARDGSGILLRPQSRHFGTEAVKDTADSPPVAPTYTITKLSGSTVTCLPFTKTTSGVFPSILNFVSPSLTETFKTWLRKLILNE</sequence>